<name>A0A0F9BER3_9ZZZZ</name>
<proteinExistence type="predicted"/>
<accession>A0A0F9BER3</accession>
<reference evidence="1" key="1">
    <citation type="journal article" date="2015" name="Nature">
        <title>Complex archaea that bridge the gap between prokaryotes and eukaryotes.</title>
        <authorList>
            <person name="Spang A."/>
            <person name="Saw J.H."/>
            <person name="Jorgensen S.L."/>
            <person name="Zaremba-Niedzwiedzka K."/>
            <person name="Martijn J."/>
            <person name="Lind A.E."/>
            <person name="van Eijk R."/>
            <person name="Schleper C."/>
            <person name="Guy L."/>
            <person name="Ettema T.J."/>
        </authorList>
    </citation>
    <scope>NUCLEOTIDE SEQUENCE</scope>
</reference>
<comment type="caution">
    <text evidence="1">The sequence shown here is derived from an EMBL/GenBank/DDBJ whole genome shotgun (WGS) entry which is preliminary data.</text>
</comment>
<gene>
    <name evidence="1" type="ORF">LCGC14_2455580</name>
</gene>
<organism evidence="1">
    <name type="scientific">marine sediment metagenome</name>
    <dbReference type="NCBI Taxonomy" id="412755"/>
    <lineage>
        <taxon>unclassified sequences</taxon>
        <taxon>metagenomes</taxon>
        <taxon>ecological metagenomes</taxon>
    </lineage>
</organism>
<sequence length="64" mass="7218">MNTKRTPFLPKRLGPRSYTVVCEAGHYYGMLNAPQNDQICCVEAMAEALINEVERLWEQCEAAG</sequence>
<dbReference type="EMBL" id="LAZR01038103">
    <property type="protein sequence ID" value="KKL20424.1"/>
    <property type="molecule type" value="Genomic_DNA"/>
</dbReference>
<dbReference type="AlphaFoldDB" id="A0A0F9BER3"/>
<protein>
    <submittedName>
        <fullName evidence="1">Uncharacterized protein</fullName>
    </submittedName>
</protein>
<evidence type="ECO:0000313" key="1">
    <source>
        <dbReference type="EMBL" id="KKL20424.1"/>
    </source>
</evidence>